<keyword evidence="4" id="KW-1185">Reference proteome</keyword>
<dbReference type="RefSeq" id="WP_021952705.1">
    <property type="nucleotide sequence ID" value="NZ_JACOOZ010000002.1"/>
</dbReference>
<proteinExistence type="inferred from homology"/>
<dbReference type="PANTHER" id="PTHR40067">
    <property type="entry name" value="UPF0297 PROTEIN YRZL"/>
    <property type="match status" value="1"/>
</dbReference>
<accession>A0ABR7F0J5</accession>
<comment type="caution">
    <text evidence="3">The sequence shown here is derived from an EMBL/GenBank/DDBJ whole genome shotgun (WGS) entry which is preliminary data.</text>
</comment>
<dbReference type="Pfam" id="PF06135">
    <property type="entry name" value="IreB"/>
    <property type="match status" value="1"/>
</dbReference>
<dbReference type="Proteomes" id="UP000597877">
    <property type="component" value="Unassembled WGS sequence"/>
</dbReference>
<protein>
    <recommendedName>
        <fullName evidence="2">UPF0297 protein H8S00_03925</fullName>
    </recommendedName>
</protein>
<comment type="similarity">
    <text evidence="1 2">Belongs to the UPF0297 family.</text>
</comment>
<dbReference type="PANTHER" id="PTHR40067:SF1">
    <property type="entry name" value="UPF0297 PROTEIN YRZL"/>
    <property type="match status" value="1"/>
</dbReference>
<reference evidence="3 4" key="1">
    <citation type="submission" date="2020-08" db="EMBL/GenBank/DDBJ databases">
        <title>Genome public.</title>
        <authorList>
            <person name="Liu C."/>
            <person name="Sun Q."/>
        </authorList>
    </citation>
    <scope>NUCLEOTIDE SEQUENCE [LARGE SCALE GENOMIC DNA]</scope>
    <source>
        <strain evidence="3 4">BX4</strain>
    </source>
</reference>
<evidence type="ECO:0000313" key="3">
    <source>
        <dbReference type="EMBL" id="MBC5667130.1"/>
    </source>
</evidence>
<dbReference type="NCBIfam" id="NF003997">
    <property type="entry name" value="PRK05473.1"/>
    <property type="match status" value="1"/>
</dbReference>
<dbReference type="PIRSF" id="PIRSF037258">
    <property type="entry name" value="DUF965_bac"/>
    <property type="match status" value="1"/>
</dbReference>
<evidence type="ECO:0000256" key="1">
    <source>
        <dbReference type="ARBA" id="ARBA00010888"/>
    </source>
</evidence>
<dbReference type="InterPro" id="IPR009309">
    <property type="entry name" value="IreB"/>
</dbReference>
<evidence type="ECO:0000256" key="2">
    <source>
        <dbReference type="HAMAP-Rule" id="MF_01507"/>
    </source>
</evidence>
<evidence type="ECO:0000313" key="4">
    <source>
        <dbReference type="Proteomes" id="UP000597877"/>
    </source>
</evidence>
<organism evidence="3 4">
    <name type="scientific">Eubacterium segne</name>
    <dbReference type="NCBI Taxonomy" id="2763045"/>
    <lineage>
        <taxon>Bacteria</taxon>
        <taxon>Bacillati</taxon>
        <taxon>Bacillota</taxon>
        <taxon>Clostridia</taxon>
        <taxon>Eubacteriales</taxon>
        <taxon>Eubacteriaceae</taxon>
        <taxon>Eubacterium</taxon>
    </lineage>
</organism>
<gene>
    <name evidence="3" type="ORF">H8S00_03925</name>
</gene>
<dbReference type="HAMAP" id="MF_01507">
    <property type="entry name" value="UPF0297"/>
    <property type="match status" value="1"/>
</dbReference>
<dbReference type="EMBL" id="JACOOZ010000002">
    <property type="protein sequence ID" value="MBC5667130.1"/>
    <property type="molecule type" value="Genomic_DNA"/>
</dbReference>
<name>A0ABR7F0J5_9FIRM</name>
<sequence>MSNLGNTQFFRVQPETKLGVEEIFEKVYEALAEKGYNPVNQIVGYIMSGDPTYITSYKNARSLIMKVERDELIEEAVKYYINNKLK</sequence>